<accession>A0A5M3MC13</accession>
<comment type="caution">
    <text evidence="3">The sequence shown here is derived from an EMBL/GenBank/DDBJ whole genome shotgun (WGS) entry which is preliminary data.</text>
</comment>
<evidence type="ECO:0000313" key="4">
    <source>
        <dbReference type="Proteomes" id="UP000053558"/>
    </source>
</evidence>
<gene>
    <name evidence="3" type="ORF">CONPUDRAFT_84848</name>
</gene>
<dbReference type="EMBL" id="JH711586">
    <property type="protein sequence ID" value="EIW76181.1"/>
    <property type="molecule type" value="Genomic_DNA"/>
</dbReference>
<dbReference type="OrthoDB" id="547796at2759"/>
<dbReference type="Pfam" id="PF09350">
    <property type="entry name" value="DJC28_CD"/>
    <property type="match status" value="1"/>
</dbReference>
<dbReference type="PANTHER" id="PTHR39394:SF1">
    <property type="entry name" value="DNAJ HOMOLOGUE SUBFAMILY C MEMBER 28 CONSERVED DOMAIN-CONTAINING PROTEIN"/>
    <property type="match status" value="1"/>
</dbReference>
<dbReference type="KEGG" id="cput:CONPUDRAFT_84848"/>
<dbReference type="AlphaFoldDB" id="A0A5M3MC13"/>
<dbReference type="Proteomes" id="UP000053558">
    <property type="component" value="Unassembled WGS sequence"/>
</dbReference>
<dbReference type="PANTHER" id="PTHR39394">
    <property type="entry name" value="YALI0E31793P"/>
    <property type="match status" value="1"/>
</dbReference>
<evidence type="ECO:0000313" key="3">
    <source>
        <dbReference type="EMBL" id="EIW76181.1"/>
    </source>
</evidence>
<feature type="domain" description="DnaJ homologue subfamily C member 28 conserved" evidence="2">
    <location>
        <begin position="254"/>
        <end position="324"/>
    </location>
</feature>
<protein>
    <recommendedName>
        <fullName evidence="2">DnaJ homologue subfamily C member 28 conserved domain-containing protein</fullName>
    </recommendedName>
</protein>
<feature type="region of interest" description="Disordered" evidence="1">
    <location>
        <begin position="186"/>
        <end position="212"/>
    </location>
</feature>
<dbReference type="GeneID" id="19210853"/>
<evidence type="ECO:0000256" key="1">
    <source>
        <dbReference type="SAM" id="MobiDB-lite"/>
    </source>
</evidence>
<name>A0A5M3MC13_CONPW</name>
<dbReference type="InterPro" id="IPR018961">
    <property type="entry name" value="DnaJ_homolog_subfam-C_membr-28"/>
</dbReference>
<keyword evidence="4" id="KW-1185">Reference proteome</keyword>
<evidence type="ECO:0000259" key="2">
    <source>
        <dbReference type="Pfam" id="PF09350"/>
    </source>
</evidence>
<feature type="compositionally biased region" description="Basic and acidic residues" evidence="1">
    <location>
        <begin position="196"/>
        <end position="212"/>
    </location>
</feature>
<dbReference type="RefSeq" id="XP_007773444.1">
    <property type="nucleotide sequence ID" value="XM_007775254.1"/>
</dbReference>
<organism evidence="3 4">
    <name type="scientific">Coniophora puteana (strain RWD-64-598)</name>
    <name type="common">Brown rot fungus</name>
    <dbReference type="NCBI Taxonomy" id="741705"/>
    <lineage>
        <taxon>Eukaryota</taxon>
        <taxon>Fungi</taxon>
        <taxon>Dikarya</taxon>
        <taxon>Basidiomycota</taxon>
        <taxon>Agaricomycotina</taxon>
        <taxon>Agaricomycetes</taxon>
        <taxon>Agaricomycetidae</taxon>
        <taxon>Boletales</taxon>
        <taxon>Coniophorineae</taxon>
        <taxon>Coniophoraceae</taxon>
        <taxon>Coniophora</taxon>
    </lineage>
</organism>
<reference evidence="4" key="1">
    <citation type="journal article" date="2012" name="Science">
        <title>The Paleozoic origin of enzymatic lignin decomposition reconstructed from 31 fungal genomes.</title>
        <authorList>
            <person name="Floudas D."/>
            <person name="Binder M."/>
            <person name="Riley R."/>
            <person name="Barry K."/>
            <person name="Blanchette R.A."/>
            <person name="Henrissat B."/>
            <person name="Martinez A.T."/>
            <person name="Otillar R."/>
            <person name="Spatafora J.W."/>
            <person name="Yadav J.S."/>
            <person name="Aerts A."/>
            <person name="Benoit I."/>
            <person name="Boyd A."/>
            <person name="Carlson A."/>
            <person name="Copeland A."/>
            <person name="Coutinho P.M."/>
            <person name="de Vries R.P."/>
            <person name="Ferreira P."/>
            <person name="Findley K."/>
            <person name="Foster B."/>
            <person name="Gaskell J."/>
            <person name="Glotzer D."/>
            <person name="Gorecki P."/>
            <person name="Heitman J."/>
            <person name="Hesse C."/>
            <person name="Hori C."/>
            <person name="Igarashi K."/>
            <person name="Jurgens J.A."/>
            <person name="Kallen N."/>
            <person name="Kersten P."/>
            <person name="Kohler A."/>
            <person name="Kuees U."/>
            <person name="Kumar T.K.A."/>
            <person name="Kuo A."/>
            <person name="LaButti K."/>
            <person name="Larrondo L.F."/>
            <person name="Lindquist E."/>
            <person name="Ling A."/>
            <person name="Lombard V."/>
            <person name="Lucas S."/>
            <person name="Lundell T."/>
            <person name="Martin R."/>
            <person name="McLaughlin D.J."/>
            <person name="Morgenstern I."/>
            <person name="Morin E."/>
            <person name="Murat C."/>
            <person name="Nagy L.G."/>
            <person name="Nolan M."/>
            <person name="Ohm R.A."/>
            <person name="Patyshakuliyeva A."/>
            <person name="Rokas A."/>
            <person name="Ruiz-Duenas F.J."/>
            <person name="Sabat G."/>
            <person name="Salamov A."/>
            <person name="Samejima M."/>
            <person name="Schmutz J."/>
            <person name="Slot J.C."/>
            <person name="St John F."/>
            <person name="Stenlid J."/>
            <person name="Sun H."/>
            <person name="Sun S."/>
            <person name="Syed K."/>
            <person name="Tsang A."/>
            <person name="Wiebenga A."/>
            <person name="Young D."/>
            <person name="Pisabarro A."/>
            <person name="Eastwood D.C."/>
            <person name="Martin F."/>
            <person name="Cullen D."/>
            <person name="Grigoriev I.V."/>
            <person name="Hibbett D.S."/>
        </authorList>
    </citation>
    <scope>NUCLEOTIDE SEQUENCE [LARGE SCALE GENOMIC DNA]</scope>
    <source>
        <strain evidence="4">RWD-64-598 SS2</strain>
    </source>
</reference>
<proteinExistence type="predicted"/>
<dbReference type="OMA" id="PWHTTFK"/>
<sequence length="476" mass="52544">MERFTPATPSRLYRGLTAPPLCPRKTFAFTPGIRFRCLSTTPAARSDHHASNKLFADAAREEAEGSARNTKSPRLQLLENTHANWDGDEAPQDAVLRMLVDKHKPLRSGTVRSADARLRAAPPRVAVDGALLAARAGWEAMADAPLIPAVEGHRPWHTTFVAPAHAEASVKLGIFPPRQAAARRVRKGADDGVDETTQKTERELARRRETAGRLGRAKENTMNYRLGIRGEGGAGGGGEGRGANPLSLRGWQSLIEDKIEKARIAGHFKKIKGRGKPIKREIAEHNPFIAREEFIMNRIVQRNGAAPPWVDVQQEMDEAINTFREGLKQSWARYAIRMLTLSHHPSVSPTPSHESIAAFRDAAWEARERAYHDESIAQLNALVRKYNGVAPYVVRRAYYSREAELARAYEGAVQDIHAGIEERSRAAAGALERGVGMSGEVALAPFKIWPAVRQALARLVPWSSRLRHGDGEAMGR</sequence>